<evidence type="ECO:0000256" key="10">
    <source>
        <dbReference type="ARBA" id="ARBA00022837"/>
    </source>
</evidence>
<dbReference type="Pfam" id="PF01079">
    <property type="entry name" value="Hint"/>
    <property type="match status" value="1"/>
</dbReference>
<feature type="chain" id="PRO_5012430142" description="Hedgehog protein" evidence="16">
    <location>
        <begin position="24"/>
        <end position="419"/>
    </location>
</feature>
<dbReference type="GO" id="GO:0007267">
    <property type="term" value="P:cell-cell signaling"/>
    <property type="evidence" value="ECO:0007669"/>
    <property type="project" value="InterPro"/>
</dbReference>
<feature type="signal peptide" evidence="16">
    <location>
        <begin position="1"/>
        <end position="23"/>
    </location>
</feature>
<dbReference type="GO" id="GO:0048731">
    <property type="term" value="P:system development"/>
    <property type="evidence" value="ECO:0007669"/>
    <property type="project" value="UniProtKB-ARBA"/>
</dbReference>
<proteinExistence type="evidence at transcript level"/>
<evidence type="ECO:0000256" key="9">
    <source>
        <dbReference type="ARBA" id="ARBA00022813"/>
    </source>
</evidence>
<sequence>MAGVCGIALQCLHISVVILLVVCGPTLQCGPGRAPGRRPPSRKRTPLVFQQHVPSVSENTLGASGPPEGKITRNDERFKDLAENFNPDIIFKDHEGSGADRRMSHRCKDKLNTLAIAVMNQWPGVKLRVVEAWDEDGIHEKNSLHYEGRAVDITTSDRDRSKYGLLARLAVEAGFDWVYYESRRHIHCSVASDSSAVVKIGGCFPGQGLVLSEREGWKTMASLGVGERVLSVDSHGRRVFSPVLSFLHKDSSEQVLFYTLHLEDKKITLTGKHLIFIHSENSTRNLATNNYRAVFAEKVVEGDFVYVIDSENHNSRPSPSRVTHVSVETLRGVYAPLTATGTIVVDGVVASCYAYTENVALAHFGFAPMRLLHDISSYLPFDLWTQKSPADGFHWYARILYSLGEIVLSDDVLYSPFSH</sequence>
<dbReference type="Pfam" id="PF01085">
    <property type="entry name" value="HH_signal"/>
    <property type="match status" value="1"/>
</dbReference>
<protein>
    <recommendedName>
        <fullName evidence="15">Hedgehog protein</fullName>
    </recommendedName>
</protein>
<dbReference type="InterPro" id="IPR001767">
    <property type="entry name" value="Hedgehog_Hint"/>
</dbReference>
<evidence type="ECO:0000256" key="1">
    <source>
        <dbReference type="ARBA" id="ARBA00010649"/>
    </source>
</evidence>
<evidence type="ECO:0000256" key="4">
    <source>
        <dbReference type="ARBA" id="ARBA00022670"/>
    </source>
</evidence>
<feature type="binding site" evidence="14">
    <location>
        <position position="136"/>
    </location>
    <ligand>
        <name>Ca(2+)</name>
        <dbReference type="ChEBI" id="CHEBI:29108"/>
        <label>2</label>
    </ligand>
</feature>
<keyword evidence="4 15" id="KW-0645">Protease</keyword>
<evidence type="ECO:0000256" key="8">
    <source>
        <dbReference type="ARBA" id="ARBA00022801"/>
    </source>
</evidence>
<comment type="subcellular location">
    <molecule>Sonic hedgehog protein</molecule>
    <subcellularLocation>
        <location evidence="15">Endoplasmic reticulum membrane</location>
    </subcellularLocation>
    <subcellularLocation>
        <location evidence="15">Golgi apparatus membrane</location>
    </subcellularLocation>
</comment>
<dbReference type="FunFam" id="3.30.1380.10:FF:000001">
    <property type="entry name" value="Indian hedgehog"/>
    <property type="match status" value="1"/>
</dbReference>
<comment type="similarity">
    <text evidence="1 15">Belongs to the hedgehog family.</text>
</comment>
<keyword evidence="9 15" id="KW-0068">Autocatalytic cleavage</keyword>
<keyword evidence="2 15" id="KW-0217">Developmental protein</keyword>
<dbReference type="SMART" id="SM00306">
    <property type="entry name" value="HintN"/>
    <property type="match status" value="1"/>
</dbReference>
<feature type="binding site" evidence="14">
    <location>
        <position position="131"/>
    </location>
    <ligand>
        <name>Ca(2+)</name>
        <dbReference type="ChEBI" id="CHEBI:29108"/>
        <label>2</label>
    </ligand>
</feature>
<organism evidence="19">
    <name type="scientific">Acanthochitona crinita</name>
    <name type="common">Chiton</name>
    <dbReference type="NCBI Taxonomy" id="126420"/>
    <lineage>
        <taxon>Eukaryota</taxon>
        <taxon>Metazoa</taxon>
        <taxon>Spiralia</taxon>
        <taxon>Lophotrochozoa</taxon>
        <taxon>Mollusca</taxon>
        <taxon>Polyplacophora</taxon>
        <taxon>Neoloricata</taxon>
        <taxon>Chitonida</taxon>
        <taxon>Acanthochitonina</taxon>
        <taxon>Acanthochitonidae</taxon>
        <taxon>Acanthochitona</taxon>
    </lineage>
</organism>
<name>A0A1J0M5P1_ACACN</name>
<reference evidence="19" key="1">
    <citation type="journal article" date="2016" name="BMC Genomics">
        <title>Comparative transcriptomics enlarges the toolkit of known developmental genes in mollusks.</title>
        <authorList>
            <person name="De Oliveira A.L."/>
            <person name="Wollesen T."/>
            <person name="Kristof A."/>
            <person name="Scherholz M."/>
            <person name="Redl E."/>
            <person name="Todt C."/>
            <person name="Bleidorn C."/>
            <person name="Wanninger A."/>
        </authorList>
    </citation>
    <scope>NUCLEOTIDE SEQUENCE</scope>
</reference>
<feature type="binding site" evidence="14">
    <location>
        <position position="100"/>
    </location>
    <ligand>
        <name>Ca(2+)</name>
        <dbReference type="ChEBI" id="CHEBI:29108"/>
        <label>1</label>
    </ligand>
</feature>
<evidence type="ECO:0000256" key="2">
    <source>
        <dbReference type="ARBA" id="ARBA00022473"/>
    </source>
</evidence>
<dbReference type="CDD" id="cd00081">
    <property type="entry name" value="Hint"/>
    <property type="match status" value="1"/>
</dbReference>
<evidence type="ECO:0000256" key="7">
    <source>
        <dbReference type="ARBA" id="ARBA00022729"/>
    </source>
</evidence>
<dbReference type="SUPFAM" id="SSF51294">
    <property type="entry name" value="Hedgehog/intein (Hint) domain"/>
    <property type="match status" value="1"/>
</dbReference>
<evidence type="ECO:0000256" key="5">
    <source>
        <dbReference type="ARBA" id="ARBA00022679"/>
    </source>
</evidence>
<evidence type="ECO:0000256" key="12">
    <source>
        <dbReference type="ARBA" id="ARBA00023139"/>
    </source>
</evidence>
<gene>
    <name evidence="19" type="primary">Hh</name>
</gene>
<keyword evidence="15" id="KW-0333">Golgi apparatus</keyword>
<reference evidence="19" key="2">
    <citation type="submission" date="2016-06" db="EMBL/GenBank/DDBJ databases">
        <authorList>
            <person name="Kjaerup R.B."/>
            <person name="Dalgaard T.S."/>
            <person name="Juul-Madsen H.R."/>
        </authorList>
    </citation>
    <scope>NUCLEOTIDE SEQUENCE</scope>
</reference>
<feature type="binding site" evidence="14">
    <location>
        <position position="134"/>
    </location>
    <ligand>
        <name>Ca(2+)</name>
        <dbReference type="ChEBI" id="CHEBI:29108"/>
        <label>2</label>
    </ligand>
</feature>
<keyword evidence="15" id="KW-0256">Endoplasmic reticulum</keyword>
<dbReference type="PRINTS" id="PR00632">
    <property type="entry name" value="SONICHHOG"/>
</dbReference>
<dbReference type="InterPro" id="IPR003586">
    <property type="entry name" value="Hint_dom_C"/>
</dbReference>
<evidence type="ECO:0000256" key="14">
    <source>
        <dbReference type="PIRSR" id="PIRSR009400-2"/>
    </source>
</evidence>
<accession>A0A1J0M5P1</accession>
<dbReference type="AlphaFoldDB" id="A0A1J0M5P1"/>
<dbReference type="PANTHER" id="PTHR11889">
    <property type="entry name" value="HEDGEHOG"/>
    <property type="match status" value="1"/>
</dbReference>
<keyword evidence="8 15" id="KW-0378">Hydrolase</keyword>
<keyword evidence="11 15" id="KW-0472">Membrane</keyword>
<comment type="subcellular location">
    <molecule>Protein hedgehog N-product</molecule>
    <subcellularLocation>
        <location evidence="15">Cell membrane</location>
        <topology evidence="15">Lipid-anchor</topology>
    </subcellularLocation>
</comment>
<comment type="function">
    <molecule>Protein hedgehog N-product</molecule>
    <text evidence="15">The dually lipidated hedgehog protein N-product is a morphogen which is essential for a variety of patterning events during development.</text>
</comment>
<feature type="domain" description="Hint" evidence="17">
    <location>
        <begin position="314"/>
        <end position="358"/>
    </location>
</feature>
<keyword evidence="12" id="KW-0564">Palmitate</keyword>
<feature type="binding site" evidence="14">
    <location>
        <position position="152"/>
    </location>
    <ligand>
        <name>Zn(2+)</name>
        <dbReference type="ChEBI" id="CHEBI:29105"/>
    </ligand>
</feature>
<keyword evidence="14" id="KW-0862">Zinc</keyword>
<keyword evidence="3 15" id="KW-1003">Cell membrane</keyword>
<dbReference type="SUPFAM" id="SSF55166">
    <property type="entry name" value="Hedgehog/DD-peptidase"/>
    <property type="match status" value="1"/>
</dbReference>
<dbReference type="SMART" id="SM00305">
    <property type="entry name" value="HintC"/>
    <property type="match status" value="1"/>
</dbReference>
<dbReference type="InterPro" id="IPR003587">
    <property type="entry name" value="Hint_dom_N"/>
</dbReference>
<dbReference type="GO" id="GO:0005886">
    <property type="term" value="C:plasma membrane"/>
    <property type="evidence" value="ECO:0007669"/>
    <property type="project" value="UniProtKB-SubCell"/>
</dbReference>
<evidence type="ECO:0000256" key="15">
    <source>
        <dbReference type="RuleBase" id="RU280812"/>
    </source>
</evidence>
<keyword evidence="13" id="KW-0449">Lipoprotein</keyword>
<dbReference type="InterPro" id="IPR036844">
    <property type="entry name" value="Hint_dom_sf"/>
</dbReference>
<feature type="domain" description="Hint" evidence="18">
    <location>
        <begin position="201"/>
        <end position="309"/>
    </location>
</feature>
<keyword evidence="5" id="KW-0808">Transferase</keyword>
<evidence type="ECO:0000256" key="6">
    <source>
        <dbReference type="ARBA" id="ARBA00022723"/>
    </source>
</evidence>
<evidence type="ECO:0000256" key="3">
    <source>
        <dbReference type="ARBA" id="ARBA00022475"/>
    </source>
</evidence>
<dbReference type="InterPro" id="IPR009045">
    <property type="entry name" value="Zn_M74/Hedgehog-like"/>
</dbReference>
<dbReference type="GO" id="GO:0005113">
    <property type="term" value="F:patched binding"/>
    <property type="evidence" value="ECO:0007669"/>
    <property type="project" value="TreeGrafter"/>
</dbReference>
<dbReference type="PIRSF" id="PIRSF009400">
    <property type="entry name" value="Peptidase_C46"/>
    <property type="match status" value="1"/>
</dbReference>
<dbReference type="GO" id="GO:0005615">
    <property type="term" value="C:extracellular space"/>
    <property type="evidence" value="ECO:0007669"/>
    <property type="project" value="TreeGrafter"/>
</dbReference>
<feature type="binding site" evidence="14">
    <location>
        <position position="187"/>
    </location>
    <ligand>
        <name>Zn(2+)</name>
        <dbReference type="ChEBI" id="CHEBI:29105"/>
    </ligand>
</feature>
<dbReference type="InterPro" id="IPR000320">
    <property type="entry name" value="Hedgehog_signalling_dom"/>
</dbReference>
<dbReference type="GO" id="GO:0005509">
    <property type="term" value="F:calcium ion binding"/>
    <property type="evidence" value="ECO:0007669"/>
    <property type="project" value="TreeGrafter"/>
</dbReference>
<feature type="binding site" evidence="14">
    <location>
        <position position="95"/>
    </location>
    <ligand>
        <name>Ca(2+)</name>
        <dbReference type="ChEBI" id="CHEBI:29108"/>
        <label>1</label>
    </ligand>
</feature>
<evidence type="ECO:0000259" key="18">
    <source>
        <dbReference type="SMART" id="SM00306"/>
    </source>
</evidence>
<feature type="binding site" evidence="14">
    <location>
        <position position="95"/>
    </location>
    <ligand>
        <name>Ca(2+)</name>
        <dbReference type="ChEBI" id="CHEBI:29108"/>
        <label>2</label>
    </ligand>
</feature>
<dbReference type="GO" id="GO:0007224">
    <property type="term" value="P:smoothened signaling pathway"/>
    <property type="evidence" value="ECO:0007669"/>
    <property type="project" value="TreeGrafter"/>
</dbReference>
<dbReference type="GO" id="GO:0008233">
    <property type="term" value="F:peptidase activity"/>
    <property type="evidence" value="ECO:0007669"/>
    <property type="project" value="UniProtKB-UniRule"/>
</dbReference>
<evidence type="ECO:0000259" key="17">
    <source>
        <dbReference type="SMART" id="SM00305"/>
    </source>
</evidence>
<dbReference type="Gene3D" id="3.30.1380.10">
    <property type="match status" value="1"/>
</dbReference>
<dbReference type="PANTHER" id="PTHR11889:SF31">
    <property type="entry name" value="PROTEIN HEDGEHOG"/>
    <property type="match status" value="1"/>
</dbReference>
<evidence type="ECO:0000313" key="19">
    <source>
        <dbReference type="EMBL" id="APD15679.1"/>
    </source>
</evidence>
<evidence type="ECO:0000256" key="11">
    <source>
        <dbReference type="ARBA" id="ARBA00023136"/>
    </source>
</evidence>
<dbReference type="GO" id="GO:0001708">
    <property type="term" value="P:cell fate specification"/>
    <property type="evidence" value="ECO:0007669"/>
    <property type="project" value="TreeGrafter"/>
</dbReference>
<evidence type="ECO:0000256" key="16">
    <source>
        <dbReference type="SAM" id="SignalP"/>
    </source>
</evidence>
<evidence type="ECO:0000256" key="13">
    <source>
        <dbReference type="ARBA" id="ARBA00023288"/>
    </source>
</evidence>
<dbReference type="GO" id="GO:0005789">
    <property type="term" value="C:endoplasmic reticulum membrane"/>
    <property type="evidence" value="ECO:0007669"/>
    <property type="project" value="UniProtKB-SubCell"/>
</dbReference>
<dbReference type="InterPro" id="IPR050387">
    <property type="entry name" value="Hedgehog_Signaling"/>
</dbReference>
<dbReference type="InterPro" id="IPR001657">
    <property type="entry name" value="Hedgehog"/>
</dbReference>
<dbReference type="EMBL" id="KX365116">
    <property type="protein sequence ID" value="APD15679.1"/>
    <property type="molecule type" value="mRNA"/>
</dbReference>
<dbReference type="GO" id="GO:0000139">
    <property type="term" value="C:Golgi membrane"/>
    <property type="evidence" value="ECO:0007669"/>
    <property type="project" value="UniProtKB-SubCell"/>
</dbReference>
<dbReference type="FunFam" id="2.170.16.10:FF:000001">
    <property type="entry name" value="Indian hedgehog"/>
    <property type="match status" value="1"/>
</dbReference>
<comment type="function">
    <molecule>Protein hedgehog</molecule>
    <text evidence="15">The C-terminal part of the hedgehog protein precursor displays an autoproteolysis activity that results in the cleavage of the full-length protein into two parts (N-product and C-product). In addition, the C-terminal part displays a cholesterol transferase activity that results by the covalent attachment of a cholesterol moiety to the C-terminal of the newly generated N-product.</text>
</comment>
<feature type="binding site" evidence="14">
    <location>
        <position position="145"/>
    </location>
    <ligand>
        <name>Zn(2+)</name>
        <dbReference type="ChEBI" id="CHEBI:29105"/>
    </ligand>
</feature>
<keyword evidence="6 14" id="KW-0479">Metal-binding</keyword>
<keyword evidence="7 15" id="KW-0732">Signal</keyword>
<dbReference type="GO" id="GO:0010468">
    <property type="term" value="P:regulation of gene expression"/>
    <property type="evidence" value="ECO:0007669"/>
    <property type="project" value="TreeGrafter"/>
</dbReference>
<dbReference type="GO" id="GO:0016540">
    <property type="term" value="P:protein autoprocessing"/>
    <property type="evidence" value="ECO:0007669"/>
    <property type="project" value="InterPro"/>
</dbReference>
<dbReference type="GO" id="GO:0016740">
    <property type="term" value="F:transferase activity"/>
    <property type="evidence" value="ECO:0007669"/>
    <property type="project" value="UniProtKB-KW"/>
</dbReference>
<keyword evidence="10 14" id="KW-0106">Calcium</keyword>
<dbReference type="Gene3D" id="2.170.16.10">
    <property type="entry name" value="Hedgehog/Intein (Hint) domain"/>
    <property type="match status" value="1"/>
</dbReference>
<feature type="binding site" evidence="14">
    <location>
        <position position="131"/>
    </location>
    <ligand>
        <name>Ca(2+)</name>
        <dbReference type="ChEBI" id="CHEBI:29108"/>
        <label>1</label>
    </ligand>
</feature>